<evidence type="ECO:0000313" key="1">
    <source>
        <dbReference type="EMBL" id="NOK34212.1"/>
    </source>
</evidence>
<protein>
    <submittedName>
        <fullName evidence="1">Uncharacterized protein</fullName>
    </submittedName>
</protein>
<reference evidence="1 2" key="1">
    <citation type="submission" date="2020-05" db="EMBL/GenBank/DDBJ databases">
        <authorList>
            <person name="Whitworth D."/>
        </authorList>
    </citation>
    <scope>NUCLEOTIDE SEQUENCE [LARGE SCALE GENOMIC DNA]</scope>
    <source>
        <strain evidence="1 2">AB043B</strain>
    </source>
</reference>
<organism evidence="1 2">
    <name type="scientific">Corallococcus exercitus</name>
    <dbReference type="NCBI Taxonomy" id="2316736"/>
    <lineage>
        <taxon>Bacteria</taxon>
        <taxon>Pseudomonadati</taxon>
        <taxon>Myxococcota</taxon>
        <taxon>Myxococcia</taxon>
        <taxon>Myxococcales</taxon>
        <taxon>Cystobacterineae</taxon>
        <taxon>Myxococcaceae</taxon>
        <taxon>Corallococcus</taxon>
    </lineage>
</organism>
<gene>
    <name evidence="1" type="ORF">HMI49_13500</name>
</gene>
<evidence type="ECO:0000313" key="2">
    <source>
        <dbReference type="Proteomes" id="UP000563426"/>
    </source>
</evidence>
<comment type="caution">
    <text evidence="1">The sequence shown here is derived from an EMBL/GenBank/DDBJ whole genome shotgun (WGS) entry which is preliminary data.</text>
</comment>
<keyword evidence="2" id="KW-1185">Reference proteome</keyword>
<dbReference type="AlphaFoldDB" id="A0A7Y4KIF5"/>
<sequence>MRTRRAGEVVLGAVVGLWLAACGGGDKVTVHGHVTNGGGQQSQWLTDGAPALAGDGTVAAVARVRISRVVAAGDLTTLAEADVSADGDYSLELDDAGQRLIIEAVNASGATVGSAVLDSTTPRSGEFVRTAPSITSESSLEAEVFVQMVRDGDAPDSVDTVDLRARLNAEQAAAVRGQLKATAAESVEALGAAVRAAQATRIKAYARAGVVVTQEQLFSAALDASAQLDASLDVSEQSAEGVYDTFFAAVRAATPQANDAQDQQAEREASVAYRMAVNARLSSGAGIAVADASVRAAAVLEARATDAAVKALLQGAGATDLAVQEANFAATSLRSNLFSATSASDASTAWASYNTRLATGGSTSVMGTYLGVTTSNQLAFDSAVHAGAQASAVLEATLGTVLEQSGKASATALSEAVVNAFATYDAAVRGNATATLTPFGAKANTGVELLIISEGSFSLR</sequence>
<dbReference type="EMBL" id="JABFJV010000062">
    <property type="protein sequence ID" value="NOK34212.1"/>
    <property type="molecule type" value="Genomic_DNA"/>
</dbReference>
<dbReference type="Proteomes" id="UP000563426">
    <property type="component" value="Unassembled WGS sequence"/>
</dbReference>
<name>A0A7Y4KIF5_9BACT</name>
<dbReference type="RefSeq" id="WP_171435140.1">
    <property type="nucleotide sequence ID" value="NZ_JABFJV010000062.1"/>
</dbReference>
<proteinExistence type="predicted"/>
<accession>A0A7Y4KIF5</accession>
<dbReference type="PROSITE" id="PS51257">
    <property type="entry name" value="PROKAR_LIPOPROTEIN"/>
    <property type="match status" value="1"/>
</dbReference>